<name>A0A212JQ02_9BACT</name>
<feature type="transmembrane region" description="Helical" evidence="1">
    <location>
        <begin position="6"/>
        <end position="29"/>
    </location>
</feature>
<dbReference type="RefSeq" id="WP_296941683.1">
    <property type="nucleotide sequence ID" value="NZ_LT599032.1"/>
</dbReference>
<evidence type="ECO:0000256" key="1">
    <source>
        <dbReference type="SAM" id="Phobius"/>
    </source>
</evidence>
<dbReference type="EMBL" id="FLUM01000003">
    <property type="protein sequence ID" value="SBW01554.1"/>
    <property type="molecule type" value="Genomic_DNA"/>
</dbReference>
<dbReference type="InterPro" id="IPR046216">
    <property type="entry name" value="DUF6249"/>
</dbReference>
<dbReference type="AlphaFoldDB" id="A0A212JQ02"/>
<evidence type="ECO:0000313" key="3">
    <source>
        <dbReference type="EMBL" id="SBW01554.1"/>
    </source>
</evidence>
<sequence>MDFMHNIIPIVAILSSVALPIGFGMFLGLKSIASKHKERMELIKQGIIPPDQTKPTPNKYRSLRNGILCVGIALGLIIALIISRVMELGEDEAFWVVASGILLFLGIAYVTFYALVKDKKEFDDDAE</sequence>
<protein>
    <recommendedName>
        <fullName evidence="2">DUF6249 domain-containing protein</fullName>
    </recommendedName>
</protein>
<gene>
    <name evidence="3" type="ORF">KL86DYS1_30015</name>
</gene>
<evidence type="ECO:0000259" key="2">
    <source>
        <dbReference type="Pfam" id="PF19762"/>
    </source>
</evidence>
<feature type="transmembrane region" description="Helical" evidence="1">
    <location>
        <begin position="63"/>
        <end position="82"/>
    </location>
</feature>
<feature type="domain" description="DUF6249" evidence="2">
    <location>
        <begin position="10"/>
        <end position="116"/>
    </location>
</feature>
<organism evidence="3">
    <name type="scientific">uncultured Dysgonomonas sp</name>
    <dbReference type="NCBI Taxonomy" id="206096"/>
    <lineage>
        <taxon>Bacteria</taxon>
        <taxon>Pseudomonadati</taxon>
        <taxon>Bacteroidota</taxon>
        <taxon>Bacteroidia</taxon>
        <taxon>Bacteroidales</taxon>
        <taxon>Dysgonomonadaceae</taxon>
        <taxon>Dysgonomonas</taxon>
        <taxon>environmental samples</taxon>
    </lineage>
</organism>
<proteinExistence type="predicted"/>
<dbReference type="Pfam" id="PF19762">
    <property type="entry name" value="DUF6249"/>
    <property type="match status" value="1"/>
</dbReference>
<feature type="transmembrane region" description="Helical" evidence="1">
    <location>
        <begin position="94"/>
        <end position="116"/>
    </location>
</feature>
<keyword evidence="1" id="KW-1133">Transmembrane helix</keyword>
<reference evidence="3" key="1">
    <citation type="submission" date="2016-04" db="EMBL/GenBank/DDBJ databases">
        <authorList>
            <person name="Evans L.H."/>
            <person name="Alamgir A."/>
            <person name="Owens N."/>
            <person name="Weber N.D."/>
            <person name="Virtaneva K."/>
            <person name="Barbian K."/>
            <person name="Babar A."/>
            <person name="Rosenke K."/>
        </authorList>
    </citation>
    <scope>NUCLEOTIDE SEQUENCE</scope>
    <source>
        <strain evidence="3">86-1</strain>
    </source>
</reference>
<keyword evidence="1" id="KW-0472">Membrane</keyword>
<accession>A0A212JQ02</accession>
<keyword evidence="1" id="KW-0812">Transmembrane</keyword>